<dbReference type="GO" id="GO:0009245">
    <property type="term" value="P:lipid A biosynthetic process"/>
    <property type="evidence" value="ECO:0007669"/>
    <property type="project" value="InterPro"/>
</dbReference>
<dbReference type="InterPro" id="IPR011920">
    <property type="entry name" value="Lipid_A_LpxL_LpxP"/>
</dbReference>
<dbReference type="EMBL" id="FPHQ01000258">
    <property type="protein sequence ID" value="SFV77949.1"/>
    <property type="molecule type" value="Genomic_DNA"/>
</dbReference>
<evidence type="ECO:0000256" key="2">
    <source>
        <dbReference type="ARBA" id="ARBA00022475"/>
    </source>
</evidence>
<gene>
    <name evidence="10" type="ORF">MNB_SUP05-10-641</name>
</gene>
<keyword evidence="5" id="KW-0812">Transmembrane</keyword>
<dbReference type="CDD" id="cd07984">
    <property type="entry name" value="LPLAT_LABLAT-like"/>
    <property type="match status" value="1"/>
</dbReference>
<evidence type="ECO:0000256" key="4">
    <source>
        <dbReference type="ARBA" id="ARBA00022679"/>
    </source>
</evidence>
<keyword evidence="6" id="KW-0448">Lipopolysaccharide biosynthesis</keyword>
<reference evidence="10" key="1">
    <citation type="submission" date="2016-10" db="EMBL/GenBank/DDBJ databases">
        <authorList>
            <person name="de Groot N.N."/>
        </authorList>
    </citation>
    <scope>NUCLEOTIDE SEQUENCE</scope>
</reference>
<evidence type="ECO:0000256" key="5">
    <source>
        <dbReference type="ARBA" id="ARBA00022692"/>
    </source>
</evidence>
<dbReference type="GO" id="GO:0005886">
    <property type="term" value="C:plasma membrane"/>
    <property type="evidence" value="ECO:0007669"/>
    <property type="project" value="UniProtKB-SubCell"/>
</dbReference>
<evidence type="ECO:0000256" key="6">
    <source>
        <dbReference type="ARBA" id="ARBA00022985"/>
    </source>
</evidence>
<dbReference type="GO" id="GO:0009103">
    <property type="term" value="P:lipopolysaccharide biosynthetic process"/>
    <property type="evidence" value="ECO:0007669"/>
    <property type="project" value="UniProtKB-KW"/>
</dbReference>
<comment type="subcellular location">
    <subcellularLocation>
        <location evidence="1">Cell inner membrane</location>
    </subcellularLocation>
</comment>
<organism evidence="10">
    <name type="scientific">hydrothermal vent metagenome</name>
    <dbReference type="NCBI Taxonomy" id="652676"/>
    <lineage>
        <taxon>unclassified sequences</taxon>
        <taxon>metagenomes</taxon>
        <taxon>ecological metagenomes</taxon>
    </lineage>
</organism>
<proteinExistence type="predicted"/>
<dbReference type="PANTHER" id="PTHR30606:SF9">
    <property type="entry name" value="LIPID A BIOSYNTHESIS LAUROYLTRANSFERASE"/>
    <property type="match status" value="1"/>
</dbReference>
<evidence type="ECO:0000256" key="9">
    <source>
        <dbReference type="ARBA" id="ARBA00023315"/>
    </source>
</evidence>
<evidence type="ECO:0000256" key="3">
    <source>
        <dbReference type="ARBA" id="ARBA00022519"/>
    </source>
</evidence>
<evidence type="ECO:0000256" key="7">
    <source>
        <dbReference type="ARBA" id="ARBA00022989"/>
    </source>
</evidence>
<dbReference type="GO" id="GO:0016746">
    <property type="term" value="F:acyltransferase activity"/>
    <property type="evidence" value="ECO:0007669"/>
    <property type="project" value="UniProtKB-KW"/>
</dbReference>
<evidence type="ECO:0000313" key="10">
    <source>
        <dbReference type="EMBL" id="SFV77949.1"/>
    </source>
</evidence>
<keyword evidence="8" id="KW-0472">Membrane</keyword>
<evidence type="ECO:0000256" key="1">
    <source>
        <dbReference type="ARBA" id="ARBA00004533"/>
    </source>
</evidence>
<dbReference type="InterPro" id="IPR004960">
    <property type="entry name" value="LipA_acyltrans"/>
</dbReference>
<dbReference type="Pfam" id="PF03279">
    <property type="entry name" value="Lip_A_acyltrans"/>
    <property type="match status" value="1"/>
</dbReference>
<dbReference type="PIRSF" id="PIRSF026649">
    <property type="entry name" value="MsbB"/>
    <property type="match status" value="1"/>
</dbReference>
<sequence>MTKTNFYQPKFIPTWILIGFMKLGAKLPFTVQVFIGIGIGKLLYPLLTRFRKIAFVNISRCYPTKSLSEVEDLVKQNFEAIGISIFETANAYFGSNDKIQKLITIHNEHYLSDALNKKQNVILLSGHFMPLMLGGRALLLKHTIANIYRPQNNKLFDEVMRKVFVDNGAVMIKTKDIRAMMKALKGGLPIWYAPDQDLGEKNSIFAPFFNIQTATISATARLAKTPNTVVIPFFFIRSSSGYTMNFEPPLNDYPNDDAVENASRTNQILQNQILKAPEQYLWIHKRFKTRPEGEASFYQDI</sequence>
<keyword evidence="3" id="KW-0997">Cell inner membrane</keyword>
<keyword evidence="4 10" id="KW-0808">Transferase</keyword>
<keyword evidence="2" id="KW-1003">Cell membrane</keyword>
<keyword evidence="9 10" id="KW-0012">Acyltransferase</keyword>
<dbReference type="PANTHER" id="PTHR30606">
    <property type="entry name" value="LIPID A BIOSYNTHESIS LAUROYL ACYLTRANSFERASE"/>
    <property type="match status" value="1"/>
</dbReference>
<dbReference type="EC" id="2.3.1.-" evidence="10"/>
<dbReference type="AlphaFoldDB" id="A0A1W1DBH4"/>
<evidence type="ECO:0000256" key="8">
    <source>
        <dbReference type="ARBA" id="ARBA00023136"/>
    </source>
</evidence>
<protein>
    <submittedName>
        <fullName evidence="10">Lipid A biosynthesis lauroyl acyltransferase</fullName>
        <ecNumber evidence="10">2.3.1.-</ecNumber>
    </submittedName>
</protein>
<name>A0A1W1DBH4_9ZZZZ</name>
<accession>A0A1W1DBH4</accession>
<keyword evidence="7" id="KW-1133">Transmembrane helix</keyword>
<dbReference type="NCBIfam" id="TIGR02207">
    <property type="entry name" value="lipid_A_htrB"/>
    <property type="match status" value="1"/>
</dbReference>